<name>A0A812XJY3_SYMPI</name>
<evidence type="ECO:0000256" key="2">
    <source>
        <dbReference type="ARBA" id="ARBA00022801"/>
    </source>
</evidence>
<keyword evidence="2" id="KW-0378">Hydrolase</keyword>
<protein>
    <submittedName>
        <fullName evidence="4">LYPLA2 protein</fullName>
    </submittedName>
</protein>
<feature type="domain" description="Phospholipase/carboxylesterase/thioesterase" evidence="3">
    <location>
        <begin position="271"/>
        <end position="401"/>
    </location>
</feature>
<gene>
    <name evidence="4" type="primary">LYPLA2</name>
    <name evidence="4" type="ORF">SPIL2461_LOCUS20825</name>
</gene>
<dbReference type="InterPro" id="IPR050565">
    <property type="entry name" value="LYPA1-2/EST-like"/>
</dbReference>
<dbReference type="Pfam" id="PF02230">
    <property type="entry name" value="Abhydrolase_2"/>
    <property type="match status" value="2"/>
</dbReference>
<accession>A0A812XJY3</accession>
<dbReference type="InterPro" id="IPR003140">
    <property type="entry name" value="PLipase/COase/thioEstase"/>
</dbReference>
<evidence type="ECO:0000259" key="3">
    <source>
        <dbReference type="Pfam" id="PF02230"/>
    </source>
</evidence>
<dbReference type="InterPro" id="IPR029058">
    <property type="entry name" value="AB_hydrolase_fold"/>
</dbReference>
<dbReference type="Gene3D" id="3.40.50.1820">
    <property type="entry name" value="alpha/beta hydrolase"/>
    <property type="match status" value="2"/>
</dbReference>
<dbReference type="GO" id="GO:0016787">
    <property type="term" value="F:hydrolase activity"/>
    <property type="evidence" value="ECO:0007669"/>
    <property type="project" value="UniProtKB-KW"/>
</dbReference>
<keyword evidence="5" id="KW-1185">Reference proteome</keyword>
<dbReference type="PANTHER" id="PTHR10655:SF17">
    <property type="entry name" value="LYSOPHOSPHOLIPASE-LIKE PROTEIN 1"/>
    <property type="match status" value="1"/>
</dbReference>
<evidence type="ECO:0000256" key="1">
    <source>
        <dbReference type="ARBA" id="ARBA00006499"/>
    </source>
</evidence>
<dbReference type="PANTHER" id="PTHR10655">
    <property type="entry name" value="LYSOPHOSPHOLIPASE-RELATED"/>
    <property type="match status" value="1"/>
</dbReference>
<comment type="caution">
    <text evidence="4">The sequence shown here is derived from an EMBL/GenBank/DDBJ whole genome shotgun (WGS) entry which is preliminary data.</text>
</comment>
<evidence type="ECO:0000313" key="4">
    <source>
        <dbReference type="EMBL" id="CAE7727281.1"/>
    </source>
</evidence>
<evidence type="ECO:0000313" key="5">
    <source>
        <dbReference type="Proteomes" id="UP000649617"/>
    </source>
</evidence>
<dbReference type="EMBL" id="CAJNIZ010045693">
    <property type="protein sequence ID" value="CAE7727281.1"/>
    <property type="molecule type" value="Genomic_DNA"/>
</dbReference>
<dbReference type="Proteomes" id="UP000649617">
    <property type="component" value="Unassembled WGS sequence"/>
</dbReference>
<comment type="similarity">
    <text evidence="1">Belongs to the AB hydrolase superfamily. AB hydrolase 2 family.</text>
</comment>
<dbReference type="AlphaFoldDB" id="A0A812XJY3"/>
<dbReference type="OrthoDB" id="2418081at2759"/>
<organism evidence="4 5">
    <name type="scientific">Symbiodinium pilosum</name>
    <name type="common">Dinoflagellate</name>
    <dbReference type="NCBI Taxonomy" id="2952"/>
    <lineage>
        <taxon>Eukaryota</taxon>
        <taxon>Sar</taxon>
        <taxon>Alveolata</taxon>
        <taxon>Dinophyceae</taxon>
        <taxon>Suessiales</taxon>
        <taxon>Symbiodiniaceae</taxon>
        <taxon>Symbiodinium</taxon>
    </lineage>
</organism>
<proteinExistence type="inferred from homology"/>
<sequence>MEAPQESQGLVMWLHGLQSCGCHIKKMLISTRILKTLPWVQWRFPESDVGELSILPGQRMKSWFDLPEQPIMEARSHRGMQEAVDRVHGLLYEAIEQGFVADRILLCGFSQGGALALQAGLTFPKALAGICAVASWTTADLPYATEKNTLPILMCHGSDDVMVPIEVARKSCKSLAMRGYSKVNLVTFKGLRHQLISHVLEETLEFVKQLLPCCSAELAAAVPLKDLNGCLIWLHDATVVGEVDEALMTDRTSKVLPLVHLQLVQLSDKEAVKDGLSLLSVVTAQLQKAKSAGFAAERTVLGGFGAGGTAALLTLPRAGLAGLVCSCGYASSGLPPQVSTGEDELIVVLHGLEDDVVPIEVAREQWQVLGSRGYRGVAFNAMKGLRHEFTMGLWQDVLETVEAILGVGADGCAGRAPQGIA</sequence>
<reference evidence="4" key="1">
    <citation type="submission" date="2021-02" db="EMBL/GenBank/DDBJ databases">
        <authorList>
            <person name="Dougan E. K."/>
            <person name="Rhodes N."/>
            <person name="Thang M."/>
            <person name="Chan C."/>
        </authorList>
    </citation>
    <scope>NUCLEOTIDE SEQUENCE</scope>
</reference>
<feature type="domain" description="Phospholipase/carboxylesterase/thioesterase" evidence="3">
    <location>
        <begin position="5"/>
        <end position="209"/>
    </location>
</feature>
<dbReference type="SUPFAM" id="SSF53474">
    <property type="entry name" value="alpha/beta-Hydrolases"/>
    <property type="match status" value="2"/>
</dbReference>